<dbReference type="InterPro" id="IPR018247">
    <property type="entry name" value="EF_Hand_1_Ca_BS"/>
</dbReference>
<evidence type="ECO:0000313" key="5">
    <source>
        <dbReference type="Proteomes" id="UP000612055"/>
    </source>
</evidence>
<dbReference type="Proteomes" id="UP000612055">
    <property type="component" value="Unassembled WGS sequence"/>
</dbReference>
<dbReference type="EMBL" id="JAEHOE010000036">
    <property type="protein sequence ID" value="KAG2493675.1"/>
    <property type="molecule type" value="Genomic_DNA"/>
</dbReference>
<feature type="domain" description="EF-hand" evidence="3">
    <location>
        <begin position="57"/>
        <end position="92"/>
    </location>
</feature>
<organism evidence="4 5">
    <name type="scientific">Edaphochlamys debaryana</name>
    <dbReference type="NCBI Taxonomy" id="47281"/>
    <lineage>
        <taxon>Eukaryota</taxon>
        <taxon>Viridiplantae</taxon>
        <taxon>Chlorophyta</taxon>
        <taxon>core chlorophytes</taxon>
        <taxon>Chlorophyceae</taxon>
        <taxon>CS clade</taxon>
        <taxon>Chlamydomonadales</taxon>
        <taxon>Chlamydomonadales incertae sedis</taxon>
        <taxon>Edaphochlamys</taxon>
    </lineage>
</organism>
<dbReference type="SUPFAM" id="SSF47473">
    <property type="entry name" value="EF-hand"/>
    <property type="match status" value="1"/>
</dbReference>
<proteinExistence type="predicted"/>
<feature type="region of interest" description="Disordered" evidence="2">
    <location>
        <begin position="587"/>
        <end position="608"/>
    </location>
</feature>
<evidence type="ECO:0000256" key="1">
    <source>
        <dbReference type="ARBA" id="ARBA00022837"/>
    </source>
</evidence>
<dbReference type="InterPro" id="IPR011992">
    <property type="entry name" value="EF-hand-dom_pair"/>
</dbReference>
<dbReference type="PROSITE" id="PS50222">
    <property type="entry name" value="EF_HAND_2"/>
    <property type="match status" value="1"/>
</dbReference>
<feature type="compositionally biased region" description="Low complexity" evidence="2">
    <location>
        <begin position="589"/>
        <end position="603"/>
    </location>
</feature>
<accession>A0A836BYJ9</accession>
<protein>
    <recommendedName>
        <fullName evidence="3">EF-hand domain-containing protein</fullName>
    </recommendedName>
</protein>
<comment type="caution">
    <text evidence="4">The sequence shown here is derived from an EMBL/GenBank/DDBJ whole genome shotgun (WGS) entry which is preliminary data.</text>
</comment>
<evidence type="ECO:0000256" key="2">
    <source>
        <dbReference type="SAM" id="MobiDB-lite"/>
    </source>
</evidence>
<reference evidence="4" key="1">
    <citation type="journal article" date="2020" name="bioRxiv">
        <title>Comparative genomics of Chlamydomonas.</title>
        <authorList>
            <person name="Craig R.J."/>
            <person name="Hasan A.R."/>
            <person name="Ness R.W."/>
            <person name="Keightley P.D."/>
        </authorList>
    </citation>
    <scope>NUCLEOTIDE SEQUENCE</scope>
    <source>
        <strain evidence="4">CCAP 11/70</strain>
    </source>
</reference>
<name>A0A836BYJ9_9CHLO</name>
<sequence>MDGFLSGARGKPEYVYDLFMRYATREPRVGATWLLRPPGLRRLLRETRALDGLPPNLVDAYVRQLMLRADMDQDGALSVEEFVLWFASEAVAVLPFTTWQCLYGSIHRLSPLYNRFADVCFRKHLGWDPGAKRRQAPGVTVAQLIDLLVGAGVIGPSSREDGEVRLAARLALQGVRAERLRRDRVQGQVEDANHLSFTLFVKTITLSAAKGMGLAHALLRLMSAGAPPPARLPPPPPPGEDNELLDNLFMCADIEGPLFEVGEEWPAGSGTTHPVWYLSSPTNMQSHMKKAQAVYSARLRGVTFPRSFYPSAKASKICCRNLRAAFTRYCVRWNKGPMPPSNAPPSPQRGGLPAPEPLDSPWAWHWGACCCCFRQLSTMELSTFLRIVSDSPTVQAALSHPGSALTPHRLQNVFTFAAGIAGVYMNDDSTGVHDMPVQPGGGSPGQAGPAMQMPRGRASHGPGGVSRFGATTKGLEMLRQSLPAGQRAAMQMATAWTPLRGRGGAEWEADGSPPPSPSGRESLTAAGTVGARQGHRPPVLCLTFVQFIDSLRLLAEEAVGHPVQNDMVEAVLLFIVGDIASSPFPQPDGTSAGAAAASAGYTARPGSAPARLRKRPMLFSAGGAGGAMGSGTFGSGDDY</sequence>
<gene>
    <name evidence="4" type="ORF">HYH03_008189</name>
</gene>
<evidence type="ECO:0000313" key="4">
    <source>
        <dbReference type="EMBL" id="KAG2493675.1"/>
    </source>
</evidence>
<dbReference type="InterPro" id="IPR002048">
    <property type="entry name" value="EF_hand_dom"/>
</dbReference>
<keyword evidence="5" id="KW-1185">Reference proteome</keyword>
<feature type="region of interest" description="Disordered" evidence="2">
    <location>
        <begin position="437"/>
        <end position="466"/>
    </location>
</feature>
<evidence type="ECO:0000259" key="3">
    <source>
        <dbReference type="PROSITE" id="PS50222"/>
    </source>
</evidence>
<feature type="region of interest" description="Disordered" evidence="2">
    <location>
        <begin position="502"/>
        <end position="528"/>
    </location>
</feature>
<dbReference type="GO" id="GO:0005509">
    <property type="term" value="F:calcium ion binding"/>
    <property type="evidence" value="ECO:0007669"/>
    <property type="project" value="InterPro"/>
</dbReference>
<keyword evidence="1" id="KW-0106">Calcium</keyword>
<dbReference type="OrthoDB" id="533132at2759"/>
<dbReference type="PROSITE" id="PS00018">
    <property type="entry name" value="EF_HAND_1"/>
    <property type="match status" value="1"/>
</dbReference>
<dbReference type="AlphaFoldDB" id="A0A836BYJ9"/>